<dbReference type="InterPro" id="IPR039276">
    <property type="entry name" value="SHH1/2"/>
</dbReference>
<feature type="region of interest" description="Disordered" evidence="1">
    <location>
        <begin position="417"/>
        <end position="574"/>
    </location>
</feature>
<dbReference type="InterPro" id="IPR032001">
    <property type="entry name" value="SAWADEE_dom"/>
</dbReference>
<feature type="domain" description="SAWADEE" evidence="2">
    <location>
        <begin position="8"/>
        <end position="132"/>
    </location>
</feature>
<evidence type="ECO:0000313" key="4">
    <source>
        <dbReference type="Proteomes" id="UP000243459"/>
    </source>
</evidence>
<name>A0A5P1E8R1_ASPOF</name>
<feature type="compositionally biased region" description="Basic and acidic residues" evidence="1">
    <location>
        <begin position="444"/>
        <end position="454"/>
    </location>
</feature>
<feature type="region of interest" description="Disordered" evidence="1">
    <location>
        <begin position="372"/>
        <end position="398"/>
    </location>
</feature>
<organism evidence="3 4">
    <name type="scientific">Asparagus officinalis</name>
    <name type="common">Garden asparagus</name>
    <dbReference type="NCBI Taxonomy" id="4686"/>
    <lineage>
        <taxon>Eukaryota</taxon>
        <taxon>Viridiplantae</taxon>
        <taxon>Streptophyta</taxon>
        <taxon>Embryophyta</taxon>
        <taxon>Tracheophyta</taxon>
        <taxon>Spermatophyta</taxon>
        <taxon>Magnoliopsida</taxon>
        <taxon>Liliopsida</taxon>
        <taxon>Asparagales</taxon>
        <taxon>Asparagaceae</taxon>
        <taxon>Asparagoideae</taxon>
        <taxon>Asparagus</taxon>
    </lineage>
</organism>
<dbReference type="Gramene" id="ONK62285">
    <property type="protein sequence ID" value="ONK62285"/>
    <property type="gene ID" value="A4U43_C07F2330"/>
</dbReference>
<feature type="region of interest" description="Disordered" evidence="1">
    <location>
        <begin position="327"/>
        <end position="352"/>
    </location>
</feature>
<reference evidence="4" key="1">
    <citation type="journal article" date="2017" name="Nat. Commun.">
        <title>The asparagus genome sheds light on the origin and evolution of a young Y chromosome.</title>
        <authorList>
            <person name="Harkess A."/>
            <person name="Zhou J."/>
            <person name="Xu C."/>
            <person name="Bowers J.E."/>
            <person name="Van der Hulst R."/>
            <person name="Ayyampalayam S."/>
            <person name="Mercati F."/>
            <person name="Riccardi P."/>
            <person name="McKain M.R."/>
            <person name="Kakrana A."/>
            <person name="Tang H."/>
            <person name="Ray J."/>
            <person name="Groenendijk J."/>
            <person name="Arikit S."/>
            <person name="Mathioni S.M."/>
            <person name="Nakano M."/>
            <person name="Shan H."/>
            <person name="Telgmann-Rauber A."/>
            <person name="Kanno A."/>
            <person name="Yue Z."/>
            <person name="Chen H."/>
            <person name="Li W."/>
            <person name="Chen Y."/>
            <person name="Xu X."/>
            <person name="Zhang Y."/>
            <person name="Luo S."/>
            <person name="Chen H."/>
            <person name="Gao J."/>
            <person name="Mao Z."/>
            <person name="Pires J.C."/>
            <person name="Luo M."/>
            <person name="Kudrna D."/>
            <person name="Wing R.A."/>
            <person name="Meyers B.C."/>
            <person name="Yi K."/>
            <person name="Kong H."/>
            <person name="Lavrijsen P."/>
            <person name="Sunseri F."/>
            <person name="Falavigna A."/>
            <person name="Ye Y."/>
            <person name="Leebens-Mack J.H."/>
            <person name="Chen G."/>
        </authorList>
    </citation>
    <scope>NUCLEOTIDE SEQUENCE [LARGE SCALE GENOMIC DNA]</scope>
    <source>
        <strain evidence="4">cv. DH0086</strain>
    </source>
</reference>
<protein>
    <recommendedName>
        <fullName evidence="2">SAWADEE domain-containing protein</fullName>
    </recommendedName>
</protein>
<evidence type="ECO:0000313" key="3">
    <source>
        <dbReference type="EMBL" id="ONK62285.1"/>
    </source>
</evidence>
<feature type="compositionally biased region" description="Basic and acidic residues" evidence="1">
    <location>
        <begin position="250"/>
        <end position="262"/>
    </location>
</feature>
<feature type="compositionally biased region" description="Basic and acidic residues" evidence="1">
    <location>
        <begin position="485"/>
        <end position="498"/>
    </location>
</feature>
<feature type="compositionally biased region" description="Polar residues" evidence="1">
    <location>
        <begin position="560"/>
        <end position="574"/>
    </location>
</feature>
<accession>A0A5P1E8R1</accession>
<feature type="compositionally biased region" description="Polar residues" evidence="1">
    <location>
        <begin position="387"/>
        <end position="397"/>
    </location>
</feature>
<keyword evidence="4" id="KW-1185">Reference proteome</keyword>
<dbReference type="Proteomes" id="UP000243459">
    <property type="component" value="Chromosome 7"/>
</dbReference>
<dbReference type="CDD" id="cd04508">
    <property type="entry name" value="Tudor_SF"/>
    <property type="match status" value="1"/>
</dbReference>
<evidence type="ECO:0000259" key="2">
    <source>
        <dbReference type="Pfam" id="PF16719"/>
    </source>
</evidence>
<dbReference type="EMBL" id="CM007387">
    <property type="protein sequence ID" value="ONK62285.1"/>
    <property type="molecule type" value="Genomic_DNA"/>
</dbReference>
<dbReference type="Pfam" id="PF16719">
    <property type="entry name" value="SAWADEE"/>
    <property type="match status" value="1"/>
</dbReference>
<gene>
    <name evidence="3" type="ORF">A4U43_C07F2330</name>
</gene>
<sequence>MASIDGESLEVEAKHKDNGSWQPCRVSLRSSDSKFVINIDFDNSNEEDVISTKEDALTRLRFRSSPLKDGECSHINEGDHVLAMYKDQFKSMFFDAVIEKPFRVKHSNRVFCRCTFEIKWLNPEHEDETLTVPSKLIKKLSKEKIDTHPFFAAFLNASNPTDEVVVPSSPSLLEETSFEADLEDLLEKQIEEISKLAAGSMECPLDLLDVKRVNFGGSKASKASLMSHLGSNNSKNNLRRTTRSQNKQQTEVDLKKEPEGDKPFLSPLAARAALASFVHEHESPLKRELPFSHVEKESQECLFQKNPKEHIEVHSLDVTYEYMKSGVSSQESSYLGKPLQSTEESREKGCDSMNLKKPRVTRSSMHKGLEILSDEVKGKSSREKLTSPLNTRKTRSSLNKEIEASLEETKLISPVNATRLTRSRKSSNVEPQPEKSDLIQNAREMSEEVEDKKASSPATVNDSIDSTRIQRLSFQSTTTRVTRSVHKEIKASSDEREQGSCSKKPQDITPDGSESMTKRARTRASYAENSGVTLEDRENASGEKKKAERKKAELSKKPQLRSSPRFNSPPRTRS</sequence>
<dbReference type="PANTHER" id="PTHR33827:SF9">
    <property type="entry name" value="SAWADEE DOMAIN-CONTAINING PROTEIN"/>
    <property type="match status" value="1"/>
</dbReference>
<proteinExistence type="predicted"/>
<dbReference type="AlphaFoldDB" id="A0A5P1E8R1"/>
<feature type="compositionally biased region" description="Polar residues" evidence="1">
    <location>
        <begin position="456"/>
        <end position="482"/>
    </location>
</feature>
<feature type="compositionally biased region" description="Polar residues" evidence="1">
    <location>
        <begin position="417"/>
        <end position="430"/>
    </location>
</feature>
<feature type="region of interest" description="Disordered" evidence="1">
    <location>
        <begin position="224"/>
        <end position="262"/>
    </location>
</feature>
<dbReference type="Gene3D" id="2.30.30.140">
    <property type="match status" value="1"/>
</dbReference>
<dbReference type="PANTHER" id="PTHR33827">
    <property type="entry name" value="PROTEIN SAWADEE HOMEODOMAIN HOMOLOG 2"/>
    <property type="match status" value="1"/>
</dbReference>
<dbReference type="GO" id="GO:0003682">
    <property type="term" value="F:chromatin binding"/>
    <property type="evidence" value="ECO:0007669"/>
    <property type="project" value="InterPro"/>
</dbReference>
<evidence type="ECO:0000256" key="1">
    <source>
        <dbReference type="SAM" id="MobiDB-lite"/>
    </source>
</evidence>
<feature type="compositionally biased region" description="Basic and acidic residues" evidence="1">
    <location>
        <begin position="534"/>
        <end position="556"/>
    </location>
</feature>
<feature type="compositionally biased region" description="Basic and acidic residues" evidence="1">
    <location>
        <begin position="374"/>
        <end position="385"/>
    </location>
</feature>
<dbReference type="OrthoDB" id="759831at2759"/>